<evidence type="ECO:0000256" key="2">
    <source>
        <dbReference type="ARBA" id="ARBA00022630"/>
    </source>
</evidence>
<dbReference type="PATRIC" id="fig|1125411.7.peg.303"/>
<protein>
    <submittedName>
        <fullName evidence="6">2-nitropropane dioxygenase</fullName>
    </submittedName>
</protein>
<evidence type="ECO:0000256" key="5">
    <source>
        <dbReference type="ARBA" id="ARBA00023033"/>
    </source>
</evidence>
<dbReference type="STRING" id="1125411.W908_01540"/>
<reference evidence="6 7" key="1">
    <citation type="journal article" date="2015" name="Genome Announc.">
        <title>Genome Sequence of 'Candidatus Thioglobus singularis' Strain PS1, a Mixotroph from the SUP05 Clade of Marine Gammaproteobacteria.</title>
        <authorList>
            <person name="Marshall K.T."/>
            <person name="Morris R.M."/>
        </authorList>
    </citation>
    <scope>NUCLEOTIDE SEQUENCE [LARGE SCALE GENOMIC DNA]</scope>
    <source>
        <strain evidence="6 7">PS1</strain>
    </source>
</reference>
<dbReference type="CDD" id="cd04730">
    <property type="entry name" value="NPD_like"/>
    <property type="match status" value="1"/>
</dbReference>
<dbReference type="GO" id="GO:0018580">
    <property type="term" value="F:nitronate monooxygenase activity"/>
    <property type="evidence" value="ECO:0007669"/>
    <property type="project" value="InterPro"/>
</dbReference>
<keyword evidence="5" id="KW-0503">Monooxygenase</keyword>
<dbReference type="AlphaFoldDB" id="A0A0M5KRJ3"/>
<keyword evidence="7" id="KW-1185">Reference proteome</keyword>
<gene>
    <name evidence="6" type="ORF">W908_01540</name>
</gene>
<dbReference type="OrthoDB" id="9778912at2"/>
<name>A0A0M5KRJ3_9GAMM</name>
<dbReference type="Proteomes" id="UP000068905">
    <property type="component" value="Chromosome"/>
</dbReference>
<evidence type="ECO:0000313" key="6">
    <source>
        <dbReference type="EMBL" id="ALE01403.1"/>
    </source>
</evidence>
<dbReference type="KEGG" id="tsn:W908_01540"/>
<keyword evidence="2" id="KW-0285">Flavoprotein</keyword>
<keyword evidence="6" id="KW-0223">Dioxygenase</keyword>
<dbReference type="Gene3D" id="3.20.20.70">
    <property type="entry name" value="Aldolase class I"/>
    <property type="match status" value="1"/>
</dbReference>
<comment type="similarity">
    <text evidence="1">Belongs to the nitronate monooxygenase family. NMO class I subfamily.</text>
</comment>
<sequence length="326" mass="35092">MTNQNYIDRLRLPIIQSPMFIVSNARLVIASSKAGIVGSFPTANCRTLEALDQEFTNINQALGSGKDALPWAVNIIVSKMYARSNDDIDLILKHKPPIVITSLGNPKDVVQKVHEYGGLVYSDVINLYHSKKAISAGVDGLILVCNGAGGHTGDLSPFAFVSEVRNIFDGTIIVGGSISSGESILAIQALGADLAYMGTRFIATEESDATEDYKQMILNASASDIIKSNKITGVNGNWLEESLQNAGISPNAGGIKSTIADFKKMLMPLIKQKLKVDFDVSKATAKRWKDIFSAGQGVGSISNVPSVEDLVIELEQQYTKSKSRII</sequence>
<dbReference type="SUPFAM" id="SSF51412">
    <property type="entry name" value="Inosine monophosphate dehydrogenase (IMPDH)"/>
    <property type="match status" value="1"/>
</dbReference>
<dbReference type="Pfam" id="PF03060">
    <property type="entry name" value="NMO"/>
    <property type="match status" value="1"/>
</dbReference>
<evidence type="ECO:0000256" key="1">
    <source>
        <dbReference type="ARBA" id="ARBA00009881"/>
    </source>
</evidence>
<dbReference type="PANTHER" id="PTHR42747:SF4">
    <property type="entry name" value="BLR1330 PROTEIN"/>
    <property type="match status" value="1"/>
</dbReference>
<organism evidence="6 7">
    <name type="scientific">Candidatus Pseudothioglobus singularis PS1</name>
    <dbReference type="NCBI Taxonomy" id="1125411"/>
    <lineage>
        <taxon>Bacteria</taxon>
        <taxon>Pseudomonadati</taxon>
        <taxon>Pseudomonadota</taxon>
        <taxon>Gammaproteobacteria</taxon>
        <taxon>Candidatus Pseudothioglobaceae</taxon>
        <taxon>Candidatus Pseudothioglobus</taxon>
    </lineage>
</organism>
<dbReference type="EMBL" id="CP006911">
    <property type="protein sequence ID" value="ALE01403.1"/>
    <property type="molecule type" value="Genomic_DNA"/>
</dbReference>
<evidence type="ECO:0000313" key="7">
    <source>
        <dbReference type="Proteomes" id="UP000068905"/>
    </source>
</evidence>
<dbReference type="InterPro" id="IPR004136">
    <property type="entry name" value="NMO"/>
</dbReference>
<accession>A0A0M5KRJ3</accession>
<dbReference type="RefSeq" id="WP_053819658.1">
    <property type="nucleotide sequence ID" value="NZ_CP006911.1"/>
</dbReference>
<evidence type="ECO:0000256" key="4">
    <source>
        <dbReference type="ARBA" id="ARBA00023002"/>
    </source>
</evidence>
<dbReference type="PANTHER" id="PTHR42747">
    <property type="entry name" value="NITRONATE MONOOXYGENASE-RELATED"/>
    <property type="match status" value="1"/>
</dbReference>
<proteinExistence type="inferred from homology"/>
<dbReference type="GO" id="GO:0051213">
    <property type="term" value="F:dioxygenase activity"/>
    <property type="evidence" value="ECO:0007669"/>
    <property type="project" value="UniProtKB-KW"/>
</dbReference>
<keyword evidence="4" id="KW-0560">Oxidoreductase</keyword>
<evidence type="ECO:0000256" key="3">
    <source>
        <dbReference type="ARBA" id="ARBA00022643"/>
    </source>
</evidence>
<keyword evidence="3" id="KW-0288">FMN</keyword>
<dbReference type="InterPro" id="IPR013785">
    <property type="entry name" value="Aldolase_TIM"/>
</dbReference>